<dbReference type="FunFam" id="1.20.120.830:FF:000001">
    <property type="entry name" value="BCAR1 scaffold protein, Cas family member"/>
    <property type="match status" value="1"/>
</dbReference>
<dbReference type="FunFam" id="2.30.30.40:FF:000147">
    <property type="entry name" value="Cas scaffold protein family member 4"/>
    <property type="match status" value="1"/>
</dbReference>
<keyword evidence="17" id="KW-1185">Reference proteome</keyword>
<dbReference type="GO" id="GO:0005737">
    <property type="term" value="C:cytoplasm"/>
    <property type="evidence" value="ECO:0007669"/>
    <property type="project" value="TreeGrafter"/>
</dbReference>
<comment type="function">
    <text evidence="10">Docking protein that plays a role in tyrosine kinase-based signaling related to cell adhesion and cell spreading. Regulates PTK2/FAK1 activity, focal adhesion integrity, and cell spreading.</text>
</comment>
<dbReference type="Gene3D" id="1.20.120.230">
    <property type="entry name" value="Alpha-catenin/vinculin-like"/>
    <property type="match status" value="1"/>
</dbReference>
<comment type="subunit">
    <text evidence="11">Interacts (via SH3 domain) with PTK2/FAK1 (via C-terminus).</text>
</comment>
<feature type="region of interest" description="Disordered" evidence="14">
    <location>
        <begin position="301"/>
        <end position="367"/>
    </location>
</feature>
<evidence type="ECO:0000256" key="2">
    <source>
        <dbReference type="ARBA" id="ARBA00004246"/>
    </source>
</evidence>
<evidence type="ECO:0000313" key="17">
    <source>
        <dbReference type="Proteomes" id="UP000028990"/>
    </source>
</evidence>
<keyword evidence="7" id="KW-0130">Cell adhesion</keyword>
<dbReference type="GO" id="GO:0005886">
    <property type="term" value="C:plasma membrane"/>
    <property type="evidence" value="ECO:0007669"/>
    <property type="project" value="TreeGrafter"/>
</dbReference>
<dbReference type="InterPro" id="IPR036028">
    <property type="entry name" value="SH3-like_dom_sf"/>
</dbReference>
<dbReference type="InterPro" id="IPR001452">
    <property type="entry name" value="SH3_domain"/>
</dbReference>
<dbReference type="PROSITE" id="PS50002">
    <property type="entry name" value="SH3"/>
    <property type="match status" value="1"/>
</dbReference>
<dbReference type="AlphaFoldDB" id="A0A091DJT8"/>
<feature type="region of interest" description="Disordered" evidence="14">
    <location>
        <begin position="666"/>
        <end position="694"/>
    </location>
</feature>
<sequence>MRGTGIRHGVPEVSAGAVCTERGLGMNLTSFSSELPMKAKVNTSNTVMGRCAQGDEDRAGFAVESEEPQTLLARALYNNRPDCSDELAFSRGDILTILDQDVPESEGWWKCLLHGRQGLAPANRLEVLTEGPEDGSPPASAEETYQVPATLHCAPLGPVYEPMKGWVERSPPPTTQVYEFPDPPSRARIVSEKTLSFPNQTLFELPRPTTATTTALPSQVYDVPAHSRPSLALNQPAKHRLYDIPSSFHKAALQLPAGQASGQSVPPTPALDFGRGGYNTSPAPQNSGWIYDMPAPLGKARVRNSAPAGSTEDTTPNTVPSSAAIAVSPLSSRDQALHPQPCDSVPTKKKLSLPEVPPSTFPAPQDTVPLDAGISYRVPSSFLIPRVEQQNTKPNIYDIPKASSNASLAEKEFQKAKEAPENSSGLDPCPFSRRTTTLYPELDRLSVSSSDSRASVLSSCSSVSTDSSCSSSSSLEDSAKELCLDVDSAKEMAMALQHKVVNSAAGLLLFVSRNWRLRDSLEANIHAIHRAADHIAGSLRQFLDFAQGVRGTACNLTNGHLQARIQEQLQTISNSYQSLLEAKERLDSCKWSLDVLSVDKVQSSMDDLERFVMIARMVPEEVKRFVSIVIANGRLLFKQNCEKGDTVQLSLNAEFKCAKCVQLPQREMESHQKSTPPNKQRENGHSPKPAQKDRTAVCEQMLPGLEEKEKSILEQQSDENRNLEPVNPSSLPQPWSGPAPDRKVPLSEHCRLYFGALFKALGALHGSLDSGQPPEVFITQSKLVITVGQKLVDTLCRETRERDVRNEILRSTGRLCGLLKSLALATKDAVLEYPSPTALELLQAEAKKLEHHTRQFRETLE</sequence>
<dbReference type="InterPro" id="IPR014928">
    <property type="entry name" value="Serine_rich_dom"/>
</dbReference>
<keyword evidence="4 13" id="KW-0728">SH3 domain</keyword>
<dbReference type="SMART" id="SM00326">
    <property type="entry name" value="SH3"/>
    <property type="match status" value="1"/>
</dbReference>
<comment type="subcellular location">
    <subcellularLocation>
        <location evidence="2">Cell junction</location>
        <location evidence="2">Focal adhesion</location>
    </subcellularLocation>
    <subcellularLocation>
        <location evidence="1">Cytoplasm</location>
        <location evidence="1">Cytoskeleton</location>
    </subcellularLocation>
</comment>
<dbReference type="Gene3D" id="2.30.30.40">
    <property type="entry name" value="SH3 Domains"/>
    <property type="match status" value="1"/>
</dbReference>
<feature type="region of interest" description="Disordered" evidence="14">
    <location>
        <begin position="715"/>
        <end position="742"/>
    </location>
</feature>
<evidence type="ECO:0000256" key="13">
    <source>
        <dbReference type="PROSITE-ProRule" id="PRU00192"/>
    </source>
</evidence>
<keyword evidence="8" id="KW-0965">Cell junction</keyword>
<dbReference type="Gene3D" id="1.20.120.830">
    <property type="entry name" value="Serine-rich domain"/>
    <property type="match status" value="1"/>
</dbReference>
<dbReference type="Pfam" id="PF14604">
    <property type="entry name" value="SH3_9"/>
    <property type="match status" value="1"/>
</dbReference>
<name>A0A091DJT8_FUKDA</name>
<protein>
    <recommendedName>
        <fullName evidence="12">Cas scaffolding protein family member 4</fullName>
    </recommendedName>
</protein>
<dbReference type="InterPro" id="IPR038319">
    <property type="entry name" value="Serine_rich_sf"/>
</dbReference>
<dbReference type="InterPro" id="IPR021901">
    <property type="entry name" value="CAS_C"/>
</dbReference>
<keyword evidence="6" id="KW-0597">Phosphoprotein</keyword>
<dbReference type="PANTHER" id="PTHR10654:SF19">
    <property type="entry name" value="CAS SCAFFOLDING PROTEIN FAMILY MEMBER 4"/>
    <property type="match status" value="1"/>
</dbReference>
<dbReference type="InterPro" id="IPR037362">
    <property type="entry name" value="CAS_fam"/>
</dbReference>
<evidence type="ECO:0000256" key="14">
    <source>
        <dbReference type="SAM" id="MobiDB-lite"/>
    </source>
</evidence>
<feature type="compositionally biased region" description="Polar residues" evidence="14">
    <location>
        <begin position="307"/>
        <end position="321"/>
    </location>
</feature>
<evidence type="ECO:0000256" key="3">
    <source>
        <dbReference type="ARBA" id="ARBA00007848"/>
    </source>
</evidence>
<evidence type="ECO:0000256" key="7">
    <source>
        <dbReference type="ARBA" id="ARBA00022889"/>
    </source>
</evidence>
<dbReference type="SUPFAM" id="SSF50044">
    <property type="entry name" value="SH3-domain"/>
    <property type="match status" value="1"/>
</dbReference>
<keyword evidence="5" id="KW-0963">Cytoplasm</keyword>
<dbReference type="PANTHER" id="PTHR10654">
    <property type="entry name" value="CAS SCAFFOLDING PROTEIN"/>
    <property type="match status" value="1"/>
</dbReference>
<organism evidence="16 17">
    <name type="scientific">Fukomys damarensis</name>
    <name type="common">Damaraland mole rat</name>
    <name type="synonym">Cryptomys damarensis</name>
    <dbReference type="NCBI Taxonomy" id="885580"/>
    <lineage>
        <taxon>Eukaryota</taxon>
        <taxon>Metazoa</taxon>
        <taxon>Chordata</taxon>
        <taxon>Craniata</taxon>
        <taxon>Vertebrata</taxon>
        <taxon>Euteleostomi</taxon>
        <taxon>Mammalia</taxon>
        <taxon>Eutheria</taxon>
        <taxon>Euarchontoglires</taxon>
        <taxon>Glires</taxon>
        <taxon>Rodentia</taxon>
        <taxon>Hystricomorpha</taxon>
        <taxon>Bathyergidae</taxon>
        <taxon>Fukomys</taxon>
    </lineage>
</organism>
<feature type="compositionally biased region" description="Basic and acidic residues" evidence="14">
    <location>
        <begin position="679"/>
        <end position="694"/>
    </location>
</feature>
<dbReference type="GO" id="GO:0007155">
    <property type="term" value="P:cell adhesion"/>
    <property type="evidence" value="ECO:0007669"/>
    <property type="project" value="UniProtKB-KW"/>
</dbReference>
<dbReference type="GO" id="GO:0016477">
    <property type="term" value="P:cell migration"/>
    <property type="evidence" value="ECO:0007669"/>
    <property type="project" value="TreeGrafter"/>
</dbReference>
<dbReference type="Proteomes" id="UP000028990">
    <property type="component" value="Unassembled WGS sequence"/>
</dbReference>
<evidence type="ECO:0000256" key="10">
    <source>
        <dbReference type="ARBA" id="ARBA00055892"/>
    </source>
</evidence>
<evidence type="ECO:0000256" key="5">
    <source>
        <dbReference type="ARBA" id="ARBA00022490"/>
    </source>
</evidence>
<evidence type="ECO:0000256" key="6">
    <source>
        <dbReference type="ARBA" id="ARBA00022553"/>
    </source>
</evidence>
<feature type="region of interest" description="Disordered" evidence="14">
    <location>
        <begin position="408"/>
        <end position="432"/>
    </location>
</feature>
<dbReference type="GO" id="GO:0005856">
    <property type="term" value="C:cytoskeleton"/>
    <property type="evidence" value="ECO:0007669"/>
    <property type="project" value="UniProtKB-SubCell"/>
</dbReference>
<gene>
    <name evidence="16" type="ORF">H920_07277</name>
</gene>
<dbReference type="InterPro" id="IPR035744">
    <property type="entry name" value="CASS4_SH3"/>
</dbReference>
<evidence type="ECO:0000256" key="1">
    <source>
        <dbReference type="ARBA" id="ARBA00004245"/>
    </source>
</evidence>
<dbReference type="GO" id="GO:0007169">
    <property type="term" value="P:cell surface receptor protein tyrosine kinase signaling pathway"/>
    <property type="evidence" value="ECO:0007669"/>
    <property type="project" value="TreeGrafter"/>
</dbReference>
<dbReference type="EMBL" id="KN122294">
    <property type="protein sequence ID" value="KFO31347.1"/>
    <property type="molecule type" value="Genomic_DNA"/>
</dbReference>
<comment type="similarity">
    <text evidence="3">Belongs to the CAS family.</text>
</comment>
<evidence type="ECO:0000313" key="16">
    <source>
        <dbReference type="EMBL" id="KFO31347.1"/>
    </source>
</evidence>
<evidence type="ECO:0000256" key="11">
    <source>
        <dbReference type="ARBA" id="ARBA00064074"/>
    </source>
</evidence>
<keyword evidence="9" id="KW-0206">Cytoskeleton</keyword>
<evidence type="ECO:0000256" key="9">
    <source>
        <dbReference type="ARBA" id="ARBA00023212"/>
    </source>
</evidence>
<dbReference type="GO" id="GO:0005925">
    <property type="term" value="C:focal adhesion"/>
    <property type="evidence" value="ECO:0007669"/>
    <property type="project" value="UniProtKB-SubCell"/>
</dbReference>
<feature type="compositionally biased region" description="Basic and acidic residues" evidence="14">
    <location>
        <begin position="409"/>
        <end position="420"/>
    </location>
</feature>
<reference evidence="16 17" key="1">
    <citation type="submission" date="2013-11" db="EMBL/GenBank/DDBJ databases">
        <title>The Damaraland mole rat (Fukomys damarensis) genome and evolution of African mole rats.</title>
        <authorList>
            <person name="Gladyshev V.N."/>
            <person name="Fang X."/>
        </authorList>
    </citation>
    <scope>NUCLEOTIDE SEQUENCE [LARGE SCALE GENOMIC DNA]</scope>
    <source>
        <tissue evidence="16">Liver</tissue>
    </source>
</reference>
<evidence type="ECO:0000256" key="12">
    <source>
        <dbReference type="ARBA" id="ARBA00071492"/>
    </source>
</evidence>
<feature type="domain" description="SH3" evidence="15">
    <location>
        <begin position="68"/>
        <end position="130"/>
    </location>
</feature>
<dbReference type="STRING" id="885580.ENSFDAP00000008043"/>
<evidence type="ECO:0000256" key="8">
    <source>
        <dbReference type="ARBA" id="ARBA00022949"/>
    </source>
</evidence>
<dbReference type="eggNOG" id="ENOG502QUJM">
    <property type="taxonomic scope" value="Eukaryota"/>
</dbReference>
<evidence type="ECO:0000259" key="15">
    <source>
        <dbReference type="PROSITE" id="PS50002"/>
    </source>
</evidence>
<proteinExistence type="inferred from homology"/>
<dbReference type="Pfam" id="PF12026">
    <property type="entry name" value="CAS_C"/>
    <property type="match status" value="1"/>
</dbReference>
<evidence type="ECO:0000256" key="4">
    <source>
        <dbReference type="ARBA" id="ARBA00022443"/>
    </source>
</evidence>
<dbReference type="CDD" id="cd12000">
    <property type="entry name" value="SH3_CASS4"/>
    <property type="match status" value="1"/>
</dbReference>
<dbReference type="Pfam" id="PF08824">
    <property type="entry name" value="Serine_rich"/>
    <property type="match status" value="1"/>
</dbReference>
<accession>A0A091DJT8</accession>